<proteinExistence type="predicted"/>
<name>A0A915KMB9_ROMCU</name>
<dbReference type="WBParaSite" id="nRc.2.0.1.t39589-RA">
    <property type="protein sequence ID" value="nRc.2.0.1.t39589-RA"/>
    <property type="gene ID" value="nRc.2.0.1.g39589"/>
</dbReference>
<organism evidence="1 2">
    <name type="scientific">Romanomermis culicivorax</name>
    <name type="common">Nematode worm</name>
    <dbReference type="NCBI Taxonomy" id="13658"/>
    <lineage>
        <taxon>Eukaryota</taxon>
        <taxon>Metazoa</taxon>
        <taxon>Ecdysozoa</taxon>
        <taxon>Nematoda</taxon>
        <taxon>Enoplea</taxon>
        <taxon>Dorylaimia</taxon>
        <taxon>Mermithida</taxon>
        <taxon>Mermithoidea</taxon>
        <taxon>Mermithidae</taxon>
        <taxon>Romanomermis</taxon>
    </lineage>
</organism>
<dbReference type="AlphaFoldDB" id="A0A915KMB9"/>
<reference evidence="2" key="1">
    <citation type="submission" date="2022-11" db="UniProtKB">
        <authorList>
            <consortium name="WormBaseParasite"/>
        </authorList>
    </citation>
    <scope>IDENTIFICATION</scope>
</reference>
<keyword evidence="1" id="KW-1185">Reference proteome</keyword>
<evidence type="ECO:0000313" key="1">
    <source>
        <dbReference type="Proteomes" id="UP000887565"/>
    </source>
</evidence>
<accession>A0A915KMB9</accession>
<evidence type="ECO:0000313" key="2">
    <source>
        <dbReference type="WBParaSite" id="nRc.2.0.1.t39589-RA"/>
    </source>
</evidence>
<dbReference type="Proteomes" id="UP000887565">
    <property type="component" value="Unplaced"/>
</dbReference>
<sequence>MLLQPPAAEEVVMSMAEGNAVLGMPHLEQPSSWAAECCCLEEHQLSLLLKRMLNLDEEGCSILFCVFVWILDISKRAGPKEIDIGITNLSTFRETYNANRKDGVADCTKLNMNAINIQKLYSGVSIANRCQNAKLKCDLMTRYQCNLVVTQFIKCKIYAVKDEE</sequence>
<protein>
    <submittedName>
        <fullName evidence="2">Uncharacterized protein</fullName>
    </submittedName>
</protein>